<dbReference type="STRING" id="94130.A0A2Z6QY83"/>
<name>A0A2Z6QY83_9GLOM</name>
<dbReference type="InterPro" id="IPR012337">
    <property type="entry name" value="RNaseH-like_sf"/>
</dbReference>
<proteinExistence type="predicted"/>
<dbReference type="Proteomes" id="UP000247702">
    <property type="component" value="Unassembled WGS sequence"/>
</dbReference>
<evidence type="ECO:0000313" key="1">
    <source>
        <dbReference type="EMBL" id="GBB95153.1"/>
    </source>
</evidence>
<evidence type="ECO:0008006" key="3">
    <source>
        <dbReference type="Google" id="ProtNLM"/>
    </source>
</evidence>
<sequence>MDPNVIVPNKLLNNHAYNVVRKAYDYYFKFHLLTESEKWNIPLIESSVDAELLILESVPETERETFANMQAFKITKKIPSIDNRKREFVWTHQDHNLILGQINKKHTTRKYTIKHWVMINNTQKDNNEIMYKTIQCCNSCYLNDKRINKGNRNCYFNKDHLDLNCINRISSCKNTPNTKIIKDILEIRHHPKSQHSSEHTPNLIQIYDYDTALIQNTLSDKESTTQHIALLHYLRSIFNPSGIINIYTDGSLTSCFNTELNTLTKHMITGWVIFNNKDEVIVECSSSIKDWPSSTCAELEAILSVILVLQTGQIANIFTDSQAAIDSINHTRTNLANGKNKIRTYHSGVKGNEEADKVAKNGTEKLTCITINDSQQKDLKYDLYWNGKRVDRNIRKFIDRQLM</sequence>
<dbReference type="InterPro" id="IPR036397">
    <property type="entry name" value="RNaseH_sf"/>
</dbReference>
<dbReference type="Gene3D" id="3.30.420.10">
    <property type="entry name" value="Ribonuclease H-like superfamily/Ribonuclease H"/>
    <property type="match status" value="1"/>
</dbReference>
<protein>
    <recommendedName>
        <fullName evidence="3">RNase H type-1 domain-containing protein</fullName>
    </recommendedName>
</protein>
<reference evidence="1 2" key="1">
    <citation type="submission" date="2017-11" db="EMBL/GenBank/DDBJ databases">
        <title>The genome of Rhizophagus clarus HR1 reveals common genetic basis of auxotrophy among arbuscular mycorrhizal fungi.</title>
        <authorList>
            <person name="Kobayashi Y."/>
        </authorList>
    </citation>
    <scope>NUCLEOTIDE SEQUENCE [LARGE SCALE GENOMIC DNA]</scope>
    <source>
        <strain evidence="1 2">HR1</strain>
    </source>
</reference>
<dbReference type="EMBL" id="BEXD01001657">
    <property type="protein sequence ID" value="GBB95153.1"/>
    <property type="molecule type" value="Genomic_DNA"/>
</dbReference>
<dbReference type="GO" id="GO:0003676">
    <property type="term" value="F:nucleic acid binding"/>
    <property type="evidence" value="ECO:0007669"/>
    <property type="project" value="InterPro"/>
</dbReference>
<comment type="caution">
    <text evidence="1">The sequence shown here is derived from an EMBL/GenBank/DDBJ whole genome shotgun (WGS) entry which is preliminary data.</text>
</comment>
<organism evidence="1 2">
    <name type="scientific">Rhizophagus clarus</name>
    <dbReference type="NCBI Taxonomy" id="94130"/>
    <lineage>
        <taxon>Eukaryota</taxon>
        <taxon>Fungi</taxon>
        <taxon>Fungi incertae sedis</taxon>
        <taxon>Mucoromycota</taxon>
        <taxon>Glomeromycotina</taxon>
        <taxon>Glomeromycetes</taxon>
        <taxon>Glomerales</taxon>
        <taxon>Glomeraceae</taxon>
        <taxon>Rhizophagus</taxon>
    </lineage>
</organism>
<accession>A0A2Z6QY83</accession>
<keyword evidence="2" id="KW-1185">Reference proteome</keyword>
<dbReference type="SUPFAM" id="SSF53098">
    <property type="entry name" value="Ribonuclease H-like"/>
    <property type="match status" value="1"/>
</dbReference>
<evidence type="ECO:0000313" key="2">
    <source>
        <dbReference type="Proteomes" id="UP000247702"/>
    </source>
</evidence>
<gene>
    <name evidence="1" type="ORF">RclHR1_02490008</name>
</gene>
<dbReference type="AlphaFoldDB" id="A0A2Z6QY83"/>